<gene>
    <name evidence="1" type="ORF">LV83_03938</name>
</gene>
<evidence type="ECO:0000313" key="2">
    <source>
        <dbReference type="Proteomes" id="UP000249610"/>
    </source>
</evidence>
<dbReference type="AlphaFoldDB" id="A0A327NZB7"/>
<dbReference type="PROSITE" id="PS51257">
    <property type="entry name" value="PROKAR_LIPOPROTEIN"/>
    <property type="match status" value="1"/>
</dbReference>
<name>A0A327NZB7_9BACT</name>
<dbReference type="OrthoDB" id="826030at2"/>
<dbReference type="Proteomes" id="UP000249610">
    <property type="component" value="Unassembled WGS sequence"/>
</dbReference>
<dbReference type="RefSeq" id="WP_111613248.1">
    <property type="nucleotide sequence ID" value="NZ_QLLK01000016.1"/>
</dbReference>
<protein>
    <submittedName>
        <fullName evidence="1">Uncharacterized protein</fullName>
    </submittedName>
</protein>
<proteinExistence type="predicted"/>
<sequence length="143" mass="16400">MRKYGYFIIVALAIVSCAKQNDELARYLFNENPDISFLLVIPNAGCTECITTVEEFVSVNKQEINQGIIVFTGKISKKNIGRLGFTFDDKNIYLDTSSYFLRENFLTVYPLIIYKNGFDFRIEEISPNNPEALDSLKYVLEVN</sequence>
<reference evidence="1 2" key="1">
    <citation type="submission" date="2018-06" db="EMBL/GenBank/DDBJ databases">
        <title>Genomic Encyclopedia of Archaeal and Bacterial Type Strains, Phase II (KMG-II): from individual species to whole genera.</title>
        <authorList>
            <person name="Goeker M."/>
        </authorList>
    </citation>
    <scope>NUCLEOTIDE SEQUENCE [LARGE SCALE GENOMIC DNA]</scope>
    <source>
        <strain evidence="1 2">DSM 23446</strain>
    </source>
</reference>
<accession>A0A327NZB7</accession>
<evidence type="ECO:0000313" key="1">
    <source>
        <dbReference type="EMBL" id="RAI84681.1"/>
    </source>
</evidence>
<comment type="caution">
    <text evidence="1">The sequence shown here is derived from an EMBL/GenBank/DDBJ whole genome shotgun (WGS) entry which is preliminary data.</text>
</comment>
<dbReference type="EMBL" id="QLLK01000016">
    <property type="protein sequence ID" value="RAI84681.1"/>
    <property type="molecule type" value="Genomic_DNA"/>
</dbReference>
<organism evidence="1 2">
    <name type="scientific">Algoriphagus yeomjeoni</name>
    <dbReference type="NCBI Taxonomy" id="291403"/>
    <lineage>
        <taxon>Bacteria</taxon>
        <taxon>Pseudomonadati</taxon>
        <taxon>Bacteroidota</taxon>
        <taxon>Cytophagia</taxon>
        <taxon>Cytophagales</taxon>
        <taxon>Cyclobacteriaceae</taxon>
        <taxon>Algoriphagus</taxon>
    </lineage>
</organism>
<keyword evidence="2" id="KW-1185">Reference proteome</keyword>